<accession>A0ABQ5YJ86</accession>
<evidence type="ECO:0000313" key="2">
    <source>
        <dbReference type="EMBL" id="GLR15077.1"/>
    </source>
</evidence>
<comment type="caution">
    <text evidence="2">The sequence shown here is derived from an EMBL/GenBank/DDBJ whole genome shotgun (WGS) entry which is preliminary data.</text>
</comment>
<keyword evidence="3" id="KW-1185">Reference proteome</keyword>
<sequence length="229" mass="25161">MRFALALTLALVCSIPFTASADDSKQVAAPVSQTQLLTSFIAKKKYLPDGQFAGVGSESARVEYEALLNALATRLLAIADQPSPKAPLLAAFKTAYPDFQHAESGVRERTLSYFEELMDILGVQSSDGLLNRLYYGFDPSQTTDMRNADAVAAMTEQERAFAKRLDGLNEQSALPFLMQELGKPAMQSSVSTIWIRESEPGNMLSLVQQQGKSVLIWVIEGRFVFSRIL</sequence>
<dbReference type="Proteomes" id="UP001156706">
    <property type="component" value="Unassembled WGS sequence"/>
</dbReference>
<gene>
    <name evidence="2" type="ORF">GCM10007907_38670</name>
</gene>
<dbReference type="RefSeq" id="WP_284198142.1">
    <property type="nucleotide sequence ID" value="NZ_BSOG01000006.1"/>
</dbReference>
<keyword evidence="1" id="KW-0732">Signal</keyword>
<dbReference type="Pfam" id="PF16133">
    <property type="entry name" value="DUF4844"/>
    <property type="match status" value="1"/>
</dbReference>
<evidence type="ECO:0000256" key="1">
    <source>
        <dbReference type="SAM" id="SignalP"/>
    </source>
</evidence>
<name>A0ABQ5YJ86_9NEIS</name>
<protein>
    <submittedName>
        <fullName evidence="2">Uncharacterized protein</fullName>
    </submittedName>
</protein>
<organism evidence="2 3">
    <name type="scientific">Chitinimonas prasina</name>
    <dbReference type="NCBI Taxonomy" id="1434937"/>
    <lineage>
        <taxon>Bacteria</taxon>
        <taxon>Pseudomonadati</taxon>
        <taxon>Pseudomonadota</taxon>
        <taxon>Betaproteobacteria</taxon>
        <taxon>Neisseriales</taxon>
        <taxon>Chitinibacteraceae</taxon>
        <taxon>Chitinimonas</taxon>
    </lineage>
</organism>
<dbReference type="EMBL" id="BSOG01000006">
    <property type="protein sequence ID" value="GLR15077.1"/>
    <property type="molecule type" value="Genomic_DNA"/>
</dbReference>
<feature type="signal peptide" evidence="1">
    <location>
        <begin position="1"/>
        <end position="21"/>
    </location>
</feature>
<reference evidence="3" key="1">
    <citation type="journal article" date="2019" name="Int. J. Syst. Evol. Microbiol.">
        <title>The Global Catalogue of Microorganisms (GCM) 10K type strain sequencing project: providing services to taxonomists for standard genome sequencing and annotation.</title>
        <authorList>
            <consortium name="The Broad Institute Genomics Platform"/>
            <consortium name="The Broad Institute Genome Sequencing Center for Infectious Disease"/>
            <person name="Wu L."/>
            <person name="Ma J."/>
        </authorList>
    </citation>
    <scope>NUCLEOTIDE SEQUENCE [LARGE SCALE GENOMIC DNA]</scope>
    <source>
        <strain evidence="3">NBRC 110044</strain>
    </source>
</reference>
<dbReference type="Gene3D" id="1.20.1480.40">
    <property type="entry name" value="Uncharacterised protein PF16133, DUF4844"/>
    <property type="match status" value="1"/>
</dbReference>
<evidence type="ECO:0000313" key="3">
    <source>
        <dbReference type="Proteomes" id="UP001156706"/>
    </source>
</evidence>
<dbReference type="InterPro" id="IPR038360">
    <property type="entry name" value="DUF4844_sf"/>
</dbReference>
<dbReference type="InterPro" id="IPR032301">
    <property type="entry name" value="DUF4844"/>
</dbReference>
<feature type="chain" id="PRO_5047166005" evidence="1">
    <location>
        <begin position="22"/>
        <end position="229"/>
    </location>
</feature>
<proteinExistence type="predicted"/>